<proteinExistence type="predicted"/>
<accession>A0A7K6J7Q9</accession>
<sequence>KHEAKIKSLTDYMQNMEQKRRQLEESQDSLNEELAKLRAQEKMHEVSFKDKEKEHLTRLQDAEEMKKALEQQMESHREAHQKQLSRLRDEIEEKQKIIDEIRDMNQKLQLEQEKLSADYDKLKIEDQEREMKLEKLILLNDKREQAREDLKKNEETVARELQTLHNLRKLFVQDLTTRVKKSVELDSDDGGGSAAQKQKISFLENNLEQLTKVHKQV</sequence>
<reference evidence="2 3" key="1">
    <citation type="submission" date="2019-09" db="EMBL/GenBank/DDBJ databases">
        <title>Bird 10,000 Genomes (B10K) Project - Family phase.</title>
        <authorList>
            <person name="Zhang G."/>
        </authorList>
    </citation>
    <scope>NUCLEOTIDE SEQUENCE [LARGE SCALE GENOMIC DNA]</scope>
    <source>
        <strain evidence="2">B10K-DU-029-43</strain>
        <tissue evidence="2">Heart</tissue>
    </source>
</reference>
<feature type="non-terminal residue" evidence="2">
    <location>
        <position position="217"/>
    </location>
</feature>
<evidence type="ECO:0000256" key="1">
    <source>
        <dbReference type="SAM" id="MobiDB-lite"/>
    </source>
</evidence>
<name>A0A7K6J7Q9_9CORV</name>
<feature type="region of interest" description="Disordered" evidence="1">
    <location>
        <begin position="68"/>
        <end position="87"/>
    </location>
</feature>
<dbReference type="Proteomes" id="UP000574967">
    <property type="component" value="Unassembled WGS sequence"/>
</dbReference>
<gene>
    <name evidence="2" type="primary">Kif5c</name>
    <name evidence="2" type="ORF">MACNIG_R01053</name>
</gene>
<protein>
    <submittedName>
        <fullName evidence="2">KIF5C protein</fullName>
    </submittedName>
</protein>
<organism evidence="2 3">
    <name type="scientific">Machaerirhynchus nigripectus</name>
    <dbReference type="NCBI Taxonomy" id="1160894"/>
    <lineage>
        <taxon>Eukaryota</taxon>
        <taxon>Metazoa</taxon>
        <taxon>Chordata</taxon>
        <taxon>Craniata</taxon>
        <taxon>Vertebrata</taxon>
        <taxon>Euteleostomi</taxon>
        <taxon>Archelosauria</taxon>
        <taxon>Archosauria</taxon>
        <taxon>Dinosauria</taxon>
        <taxon>Saurischia</taxon>
        <taxon>Theropoda</taxon>
        <taxon>Coelurosauria</taxon>
        <taxon>Aves</taxon>
        <taxon>Neognathae</taxon>
        <taxon>Neoaves</taxon>
        <taxon>Telluraves</taxon>
        <taxon>Australaves</taxon>
        <taxon>Passeriformes</taxon>
        <taxon>Corvoidea</taxon>
        <taxon>Dicruridae</taxon>
        <taxon>Machaerirhynchus</taxon>
    </lineage>
</organism>
<evidence type="ECO:0000313" key="3">
    <source>
        <dbReference type="Proteomes" id="UP000574967"/>
    </source>
</evidence>
<keyword evidence="3" id="KW-1185">Reference proteome</keyword>
<comment type="caution">
    <text evidence="2">The sequence shown here is derived from an EMBL/GenBank/DDBJ whole genome shotgun (WGS) entry which is preliminary data.</text>
</comment>
<dbReference type="EMBL" id="VZRQ01007613">
    <property type="protein sequence ID" value="NWV96376.1"/>
    <property type="molecule type" value="Genomic_DNA"/>
</dbReference>
<dbReference type="AlphaFoldDB" id="A0A7K6J7Q9"/>
<evidence type="ECO:0000313" key="2">
    <source>
        <dbReference type="EMBL" id="NWV96376.1"/>
    </source>
</evidence>
<feature type="non-terminal residue" evidence="2">
    <location>
        <position position="1"/>
    </location>
</feature>